<dbReference type="FunFam" id="1.10.3210.10:FF:000001">
    <property type="entry name" value="GTP pyrophosphokinase RelA"/>
    <property type="match status" value="1"/>
</dbReference>
<dbReference type="Gene3D" id="3.30.460.10">
    <property type="entry name" value="Beta Polymerase, domain 2"/>
    <property type="match status" value="1"/>
</dbReference>
<dbReference type="SUPFAM" id="SSF81271">
    <property type="entry name" value="TGS-like"/>
    <property type="match status" value="1"/>
</dbReference>
<evidence type="ECO:0000313" key="7">
    <source>
        <dbReference type="Proteomes" id="UP000178651"/>
    </source>
</evidence>
<dbReference type="InterPro" id="IPR033655">
    <property type="entry name" value="TGS_RelA/SpoT"/>
</dbReference>
<dbReference type="Pfam" id="PF13291">
    <property type="entry name" value="ACT_4"/>
    <property type="match status" value="1"/>
</dbReference>
<dbReference type="Pfam" id="PF13328">
    <property type="entry name" value="HD_4"/>
    <property type="match status" value="1"/>
</dbReference>
<dbReference type="SUPFAM" id="SSF81301">
    <property type="entry name" value="Nucleotidyltransferase"/>
    <property type="match status" value="1"/>
</dbReference>
<protein>
    <recommendedName>
        <fullName evidence="8">GTP pyrophosphokinase</fullName>
    </recommendedName>
</protein>
<dbReference type="Pfam" id="PF02824">
    <property type="entry name" value="TGS"/>
    <property type="match status" value="1"/>
</dbReference>
<feature type="domain" description="TGS" evidence="5">
    <location>
        <begin position="384"/>
        <end position="445"/>
    </location>
</feature>
<dbReference type="InterPro" id="IPR012675">
    <property type="entry name" value="Beta-grasp_dom_sf"/>
</dbReference>
<comment type="caution">
    <text evidence="6">The sequence shown here is derived from an EMBL/GenBank/DDBJ whole genome shotgun (WGS) entry which is preliminary data.</text>
</comment>
<dbReference type="InterPro" id="IPR004095">
    <property type="entry name" value="TGS"/>
</dbReference>
<sequence>MKKIETLKNESPVVAKAYEVAKRAHEGIKRVSGEPYFNHCLATAQNLLDWGMDEPTIAAGLMHDVVEDTPVTVEDIKKDFGEEIAFLVNGVTKLGQIKYRGREVQAETLRKMVLAMAEDLRVVLIKLADRRHNMQTLKVLAPQKQKRIAQETLEIYSPLAYRLGMQRLSGELEDMAFPFIYPQEYRWLIENVADRYEQREKYLRKLQPILEKALEEAHVESIAIDFRAKRYASLYKKLLRYDMDLDKIHDLVAFRLVLKTVEDCYAALGVIHKLWPPIPGRIKDYIAMPKPNAYRSLHTTVVCEDQKIVEFQIRTKEMHEEAENGIAAHWAYERVKGTKDYARRKSSVAEKKEVAWVEQLRAWQKEFTDPKEFIDSLKIDFFKDRIFVITPKGEVVDLPQGATPIDFAYSIHTDIGNQCVGAKVNGKIVALDYKLRSQDMVDVIIQKGKKPSSTWLEFAATASAKTKIRSSLKEKKGILNEIKRVAELKVIAEDRMGVLKDVADAISRSHINIITVNSSQEKHGRFHVMKIKCNTDDKEKIMKVMLKLKGIKAVKEIEYRFV</sequence>
<dbReference type="PANTHER" id="PTHR21262:SF31">
    <property type="entry name" value="GTP PYROPHOSPHOKINASE"/>
    <property type="match status" value="1"/>
</dbReference>
<dbReference type="CDD" id="cd01668">
    <property type="entry name" value="TGS_RSH"/>
    <property type="match status" value="1"/>
</dbReference>
<organism evidence="6 7">
    <name type="scientific">Candidatus Colwellbacteria bacterium RIFCSPHIGHO2_02_FULL_43_15</name>
    <dbReference type="NCBI Taxonomy" id="1797686"/>
    <lineage>
        <taxon>Bacteria</taxon>
        <taxon>Candidatus Colwelliibacteriota</taxon>
    </lineage>
</organism>
<dbReference type="Proteomes" id="UP000178651">
    <property type="component" value="Unassembled WGS sequence"/>
</dbReference>
<dbReference type="InterPro" id="IPR012676">
    <property type="entry name" value="TGS-like"/>
</dbReference>
<evidence type="ECO:0000259" key="5">
    <source>
        <dbReference type="PROSITE" id="PS51880"/>
    </source>
</evidence>
<dbReference type="EMBL" id="MHIU01000017">
    <property type="protein sequence ID" value="OGY57902.1"/>
    <property type="molecule type" value="Genomic_DNA"/>
</dbReference>
<dbReference type="InterPro" id="IPR006674">
    <property type="entry name" value="HD_domain"/>
</dbReference>
<evidence type="ECO:0000256" key="2">
    <source>
        <dbReference type="RuleBase" id="RU003847"/>
    </source>
</evidence>
<comment type="similarity">
    <text evidence="2">Belongs to the relA/spoT family.</text>
</comment>
<dbReference type="SUPFAM" id="SSF109604">
    <property type="entry name" value="HD-domain/PDEase-like"/>
    <property type="match status" value="1"/>
</dbReference>
<dbReference type="SMART" id="SM00471">
    <property type="entry name" value="HDc"/>
    <property type="match status" value="1"/>
</dbReference>
<dbReference type="PANTHER" id="PTHR21262">
    <property type="entry name" value="GUANOSINE-3',5'-BIS DIPHOSPHATE 3'-PYROPHOSPHOHYDROLASE"/>
    <property type="match status" value="1"/>
</dbReference>
<dbReference type="GO" id="GO:0015969">
    <property type="term" value="P:guanosine tetraphosphate metabolic process"/>
    <property type="evidence" value="ECO:0007669"/>
    <property type="project" value="InterPro"/>
</dbReference>
<evidence type="ECO:0000313" key="6">
    <source>
        <dbReference type="EMBL" id="OGY57902.1"/>
    </source>
</evidence>
<dbReference type="InterPro" id="IPR002912">
    <property type="entry name" value="ACT_dom"/>
</dbReference>
<dbReference type="SUPFAM" id="SSF55021">
    <property type="entry name" value="ACT-like"/>
    <property type="match status" value="1"/>
</dbReference>
<dbReference type="PROSITE" id="PS51831">
    <property type="entry name" value="HD"/>
    <property type="match status" value="1"/>
</dbReference>
<accession>A0A1G1YZW2</accession>
<dbReference type="FunFam" id="3.10.20.30:FF:000002">
    <property type="entry name" value="GTP pyrophosphokinase (RelA/SpoT)"/>
    <property type="match status" value="1"/>
</dbReference>
<dbReference type="CDD" id="cd04876">
    <property type="entry name" value="ACT_RelA-SpoT"/>
    <property type="match status" value="1"/>
</dbReference>
<reference evidence="6 7" key="1">
    <citation type="journal article" date="2016" name="Nat. Commun.">
        <title>Thousands of microbial genomes shed light on interconnected biogeochemical processes in an aquifer system.</title>
        <authorList>
            <person name="Anantharaman K."/>
            <person name="Brown C.T."/>
            <person name="Hug L.A."/>
            <person name="Sharon I."/>
            <person name="Castelle C.J."/>
            <person name="Probst A.J."/>
            <person name="Thomas B.C."/>
            <person name="Singh A."/>
            <person name="Wilkins M.J."/>
            <person name="Karaoz U."/>
            <person name="Brodie E.L."/>
            <person name="Williams K.H."/>
            <person name="Hubbard S.S."/>
            <person name="Banfield J.F."/>
        </authorList>
    </citation>
    <scope>NUCLEOTIDE SEQUENCE [LARGE SCALE GENOMIC DNA]</scope>
</reference>
<name>A0A1G1YZW2_9BACT</name>
<dbReference type="PROSITE" id="PS51880">
    <property type="entry name" value="TGS"/>
    <property type="match status" value="1"/>
</dbReference>
<dbReference type="Gene3D" id="3.10.20.30">
    <property type="match status" value="1"/>
</dbReference>
<dbReference type="NCBIfam" id="TIGR00691">
    <property type="entry name" value="spoT_relA"/>
    <property type="match status" value="1"/>
</dbReference>
<evidence type="ECO:0008006" key="8">
    <source>
        <dbReference type="Google" id="ProtNLM"/>
    </source>
</evidence>
<dbReference type="PROSITE" id="PS51671">
    <property type="entry name" value="ACT"/>
    <property type="match status" value="1"/>
</dbReference>
<dbReference type="AlphaFoldDB" id="A0A1G1YZW2"/>
<dbReference type="InterPro" id="IPR045865">
    <property type="entry name" value="ACT-like_dom_sf"/>
</dbReference>
<dbReference type="InterPro" id="IPR007685">
    <property type="entry name" value="RelA_SpoT"/>
</dbReference>
<dbReference type="InterPro" id="IPR004811">
    <property type="entry name" value="RelA/Spo_fam"/>
</dbReference>
<evidence type="ECO:0000256" key="1">
    <source>
        <dbReference type="ARBA" id="ARBA00025704"/>
    </source>
</evidence>
<dbReference type="SMART" id="SM00954">
    <property type="entry name" value="RelA_SpoT"/>
    <property type="match status" value="1"/>
</dbReference>
<dbReference type="Gene3D" id="1.10.3210.10">
    <property type="entry name" value="Hypothetical protein af1432"/>
    <property type="match status" value="1"/>
</dbReference>
<evidence type="ECO:0000259" key="3">
    <source>
        <dbReference type="PROSITE" id="PS51671"/>
    </source>
</evidence>
<feature type="domain" description="HD" evidence="4">
    <location>
        <begin position="36"/>
        <end position="134"/>
    </location>
</feature>
<dbReference type="Pfam" id="PF04607">
    <property type="entry name" value="RelA_SpoT"/>
    <property type="match status" value="1"/>
</dbReference>
<comment type="function">
    <text evidence="2">In eubacteria ppGpp (guanosine 3'-diphosphate 5'-diphosphate) is a mediator of the stringent response that coordinates a variety of cellular activities in response to changes in nutritional abundance.</text>
</comment>
<feature type="domain" description="ACT" evidence="3">
    <location>
        <begin position="487"/>
        <end position="562"/>
    </location>
</feature>
<dbReference type="Gene3D" id="3.30.70.260">
    <property type="match status" value="1"/>
</dbReference>
<proteinExistence type="inferred from homology"/>
<gene>
    <name evidence="6" type="ORF">A3D47_02000</name>
</gene>
<dbReference type="InterPro" id="IPR003607">
    <property type="entry name" value="HD/PDEase_dom"/>
</dbReference>
<evidence type="ECO:0000259" key="4">
    <source>
        <dbReference type="PROSITE" id="PS51831"/>
    </source>
</evidence>
<dbReference type="CDD" id="cd05399">
    <property type="entry name" value="NT_Rel-Spo_like"/>
    <property type="match status" value="1"/>
</dbReference>
<dbReference type="CDD" id="cd00077">
    <property type="entry name" value="HDc"/>
    <property type="match status" value="1"/>
</dbReference>
<dbReference type="GO" id="GO:0005886">
    <property type="term" value="C:plasma membrane"/>
    <property type="evidence" value="ECO:0007669"/>
    <property type="project" value="TreeGrafter"/>
</dbReference>
<comment type="pathway">
    <text evidence="1">Purine metabolism.</text>
</comment>
<dbReference type="InterPro" id="IPR043519">
    <property type="entry name" value="NT_sf"/>
</dbReference>